<dbReference type="PANTHER" id="PTHR30329">
    <property type="entry name" value="STATOR ELEMENT OF FLAGELLAR MOTOR COMPLEX"/>
    <property type="match status" value="1"/>
</dbReference>
<keyword evidence="5" id="KW-1185">Reference proteome</keyword>
<keyword evidence="1" id="KW-0472">Membrane</keyword>
<comment type="caution">
    <text evidence="4">The sequence shown here is derived from an EMBL/GenBank/DDBJ whole genome shotgun (WGS) entry which is preliminary data.</text>
</comment>
<keyword evidence="2" id="KW-0732">Signal</keyword>
<feature type="chain" id="PRO_5021383189" evidence="2">
    <location>
        <begin position="20"/>
        <end position="366"/>
    </location>
</feature>
<evidence type="ECO:0000313" key="4">
    <source>
        <dbReference type="EMBL" id="TGG39695.1"/>
    </source>
</evidence>
<dbReference type="SUPFAM" id="SSF56925">
    <property type="entry name" value="OMPA-like"/>
    <property type="match status" value="1"/>
</dbReference>
<dbReference type="InterPro" id="IPR050330">
    <property type="entry name" value="Bact_OuterMem_StrucFunc"/>
</dbReference>
<evidence type="ECO:0000256" key="1">
    <source>
        <dbReference type="PROSITE-ProRule" id="PRU00473"/>
    </source>
</evidence>
<dbReference type="GeneID" id="82148716"/>
<proteinExistence type="predicted"/>
<dbReference type="PANTHER" id="PTHR30329:SF21">
    <property type="entry name" value="LIPOPROTEIN YIAD-RELATED"/>
    <property type="match status" value="1"/>
</dbReference>
<dbReference type="PROSITE" id="PS51123">
    <property type="entry name" value="OMPA_2"/>
    <property type="match status" value="1"/>
</dbReference>
<dbReference type="CDD" id="cd07185">
    <property type="entry name" value="OmpA_C-like"/>
    <property type="match status" value="1"/>
</dbReference>
<evidence type="ECO:0000313" key="5">
    <source>
        <dbReference type="Proteomes" id="UP000297635"/>
    </source>
</evidence>
<dbReference type="InterPro" id="IPR011250">
    <property type="entry name" value="OMP/PagP_B-barrel"/>
</dbReference>
<dbReference type="SUPFAM" id="SSF103088">
    <property type="entry name" value="OmpA-like"/>
    <property type="match status" value="1"/>
</dbReference>
<dbReference type="AlphaFoldDB" id="A0A4Z0V7C2"/>
<dbReference type="InterPro" id="IPR006665">
    <property type="entry name" value="OmpA-like"/>
</dbReference>
<gene>
    <name evidence="4" type="ORF">EZ315_02860</name>
</gene>
<protein>
    <submittedName>
        <fullName evidence="4">OmpA family protein</fullName>
    </submittedName>
</protein>
<dbReference type="GO" id="GO:0016020">
    <property type="term" value="C:membrane"/>
    <property type="evidence" value="ECO:0007669"/>
    <property type="project" value="UniProtKB-UniRule"/>
</dbReference>
<feature type="signal peptide" evidence="2">
    <location>
        <begin position="1"/>
        <end position="19"/>
    </location>
</feature>
<feature type="domain" description="OmpA-like" evidence="3">
    <location>
        <begin position="256"/>
        <end position="366"/>
    </location>
</feature>
<dbReference type="Proteomes" id="UP000297635">
    <property type="component" value="Unassembled WGS sequence"/>
</dbReference>
<reference evidence="4 5" key="1">
    <citation type="submission" date="2019-02" db="EMBL/GenBank/DDBJ databases">
        <title>Isolation and identification of novel species under the genus Muribaculum.</title>
        <authorList>
            <person name="Miyake S."/>
            <person name="Ding Y."/>
            <person name="Low A."/>
            <person name="Soh M."/>
            <person name="Seedorf H."/>
        </authorList>
    </citation>
    <scope>NUCLEOTIDE SEQUENCE [LARGE SCALE GENOMIC DNA]</scope>
    <source>
        <strain evidence="4 5">TLL-A3</strain>
    </source>
</reference>
<evidence type="ECO:0000259" key="3">
    <source>
        <dbReference type="PROSITE" id="PS51123"/>
    </source>
</evidence>
<sequence>MKKVLIAAALAGCALTVGAQNVIERPTFLDNWTIGLDAGLTTPLKGHSFFQNMRSQYGIHIGKQITPLLGLGIEGQWGVNTTPSPTAFDTQYIGAYGTVNMNNLLAGFQCEPRKVWVDAVVGIGWGHAFFPGAHDQNWIAAKTGAAINFAVTDNFSIAVKPDVLWNISGGGEPTQFNAKRANFELMVGLNYNFGPGFQCVTCPPDNSAEIAALNDQVNTLRAGVVAAADDLAASQAENAALAAALAAAQNQPVKVVADTTFNSVRFVFFKIGSSKVTADQLPNVVMIADYMKHNPNSTVVIKGYASQDGPKDLNERLARARAESVKDMLVRKYGIKASRIQAEGQGIGHMFKEESWNRVSICTLDD</sequence>
<dbReference type="Gene3D" id="3.30.1330.60">
    <property type="entry name" value="OmpA-like domain"/>
    <property type="match status" value="1"/>
</dbReference>
<accession>A0A4Z0V7C2</accession>
<evidence type="ECO:0000256" key="2">
    <source>
        <dbReference type="SAM" id="SignalP"/>
    </source>
</evidence>
<dbReference type="InterPro" id="IPR036737">
    <property type="entry name" value="OmpA-like_sf"/>
</dbReference>
<dbReference type="EMBL" id="SJSA01000001">
    <property type="protein sequence ID" value="TGG39695.1"/>
    <property type="molecule type" value="Genomic_DNA"/>
</dbReference>
<dbReference type="RefSeq" id="WP_135470452.1">
    <property type="nucleotide sequence ID" value="NZ_CASGTF010000022.1"/>
</dbReference>
<name>A0A4Z0V7C2_9BACT</name>
<organism evidence="4 5">
    <name type="scientific">Duncaniella freteri</name>
    <dbReference type="NCBI Taxonomy" id="2530391"/>
    <lineage>
        <taxon>Bacteria</taxon>
        <taxon>Pseudomonadati</taxon>
        <taxon>Bacteroidota</taxon>
        <taxon>Bacteroidia</taxon>
        <taxon>Bacteroidales</taxon>
        <taxon>Muribaculaceae</taxon>
        <taxon>Duncaniella</taxon>
    </lineage>
</organism>
<dbReference type="Pfam" id="PF00691">
    <property type="entry name" value="OmpA"/>
    <property type="match status" value="1"/>
</dbReference>